<evidence type="ECO:0000313" key="1">
    <source>
        <dbReference type="EMBL" id="SNY79645.1"/>
    </source>
</evidence>
<dbReference type="AlphaFoldDB" id="A0A285L409"/>
<accession>A0A285L409</accession>
<dbReference type="Proteomes" id="UP000219565">
    <property type="component" value="Unassembled WGS sequence"/>
</dbReference>
<protein>
    <submittedName>
        <fullName evidence="1">Uncharacterized protein</fullName>
    </submittedName>
</protein>
<dbReference type="RefSeq" id="WP_097244292.1">
    <property type="nucleotide sequence ID" value="NZ_JAMTCV010000006.1"/>
</dbReference>
<dbReference type="EMBL" id="OBEG01000001">
    <property type="protein sequence ID" value="SNY79645.1"/>
    <property type="molecule type" value="Genomic_DNA"/>
</dbReference>
<reference evidence="1 2" key="1">
    <citation type="submission" date="2017-09" db="EMBL/GenBank/DDBJ databases">
        <authorList>
            <person name="Ehlers B."/>
            <person name="Leendertz F.H."/>
        </authorList>
    </citation>
    <scope>NUCLEOTIDE SEQUENCE [LARGE SCALE GENOMIC DNA]</scope>
    <source>
        <strain evidence="1 2">DSM 45537</strain>
    </source>
</reference>
<sequence length="303" mass="31378">MPFNDAAPPAGNDLIDGKVDDDEAYGFDQKALLPRIHSDGAEAGLFKGTPVGDAWEATGLVKEALNGEDPVKNLYGAALKASSVAVAAADVLEYRSRMAKGVPLAKFDPFNIVGALLMGWMLENVEPLRKALDWVTGNPDMVKAYSKSWENISGVLTRAAATWNTELDKDVSEWAGAAGAAYKAKADAFMADIEAQASLATSLSKVNAALGDLVEGVRGVVTELLNWLAGVLVEAAAIIICTGGTASFAAVARASTSIAGAGTKLSSILLQLAKEASTIIGMVPKLIQIVQGATEASVRSATA</sequence>
<keyword evidence="2" id="KW-1185">Reference proteome</keyword>
<gene>
    <name evidence="1" type="ORF">SAMN04244553_1672</name>
</gene>
<name>A0A285L409_9NOCA</name>
<dbReference type="OrthoDB" id="5069709at2"/>
<proteinExistence type="predicted"/>
<evidence type="ECO:0000313" key="2">
    <source>
        <dbReference type="Proteomes" id="UP000219565"/>
    </source>
</evidence>
<organism evidence="1 2">
    <name type="scientific">Nocardia amikacinitolerans</name>
    <dbReference type="NCBI Taxonomy" id="756689"/>
    <lineage>
        <taxon>Bacteria</taxon>
        <taxon>Bacillati</taxon>
        <taxon>Actinomycetota</taxon>
        <taxon>Actinomycetes</taxon>
        <taxon>Mycobacteriales</taxon>
        <taxon>Nocardiaceae</taxon>
        <taxon>Nocardia</taxon>
    </lineage>
</organism>